<protein>
    <submittedName>
        <fullName evidence="1">Uncharacterized protein</fullName>
    </submittedName>
</protein>
<evidence type="ECO:0000313" key="2">
    <source>
        <dbReference type="Proteomes" id="UP001066276"/>
    </source>
</evidence>
<gene>
    <name evidence="1" type="ORF">NDU88_002518</name>
</gene>
<evidence type="ECO:0000313" key="1">
    <source>
        <dbReference type="EMBL" id="KAJ1198679.1"/>
    </source>
</evidence>
<reference evidence="1" key="1">
    <citation type="journal article" date="2022" name="bioRxiv">
        <title>Sequencing and chromosome-scale assembly of the giantPleurodeles waltlgenome.</title>
        <authorList>
            <person name="Brown T."/>
            <person name="Elewa A."/>
            <person name="Iarovenko S."/>
            <person name="Subramanian E."/>
            <person name="Araus A.J."/>
            <person name="Petzold A."/>
            <person name="Susuki M."/>
            <person name="Suzuki K.-i.T."/>
            <person name="Hayashi T."/>
            <person name="Toyoda A."/>
            <person name="Oliveira C."/>
            <person name="Osipova E."/>
            <person name="Leigh N.D."/>
            <person name="Simon A."/>
            <person name="Yun M.H."/>
        </authorList>
    </citation>
    <scope>NUCLEOTIDE SEQUENCE</scope>
    <source>
        <strain evidence="1">20211129_DDA</strain>
        <tissue evidence="1">Liver</tissue>
    </source>
</reference>
<dbReference type="EMBL" id="JANPWB010000003">
    <property type="protein sequence ID" value="KAJ1198679.1"/>
    <property type="molecule type" value="Genomic_DNA"/>
</dbReference>
<keyword evidence="2" id="KW-1185">Reference proteome</keyword>
<accession>A0AAV7VAR7</accession>
<name>A0AAV7VAR7_PLEWA</name>
<dbReference type="AlphaFoldDB" id="A0AAV7VAR7"/>
<sequence>MQRASRRATRNTKLDDTENVHTAQEAGLAQLLQPELGVYSVDRHVRNAKNAQFRQPFNGREEEKLMEKCV</sequence>
<dbReference type="Proteomes" id="UP001066276">
    <property type="component" value="Chromosome 2_1"/>
</dbReference>
<comment type="caution">
    <text evidence="1">The sequence shown here is derived from an EMBL/GenBank/DDBJ whole genome shotgun (WGS) entry which is preliminary data.</text>
</comment>
<proteinExistence type="predicted"/>
<organism evidence="1 2">
    <name type="scientific">Pleurodeles waltl</name>
    <name type="common">Iberian ribbed newt</name>
    <dbReference type="NCBI Taxonomy" id="8319"/>
    <lineage>
        <taxon>Eukaryota</taxon>
        <taxon>Metazoa</taxon>
        <taxon>Chordata</taxon>
        <taxon>Craniata</taxon>
        <taxon>Vertebrata</taxon>
        <taxon>Euteleostomi</taxon>
        <taxon>Amphibia</taxon>
        <taxon>Batrachia</taxon>
        <taxon>Caudata</taxon>
        <taxon>Salamandroidea</taxon>
        <taxon>Salamandridae</taxon>
        <taxon>Pleurodelinae</taxon>
        <taxon>Pleurodeles</taxon>
    </lineage>
</organism>